<dbReference type="EMBL" id="RIBP01000003">
    <property type="protein sequence ID" value="TRZ39257.1"/>
    <property type="molecule type" value="Genomic_DNA"/>
</dbReference>
<proteinExistence type="predicted"/>
<organism evidence="2">
    <name type="scientific">Niallia circulans</name>
    <name type="common">Bacillus circulans</name>
    <dbReference type="NCBI Taxonomy" id="1397"/>
    <lineage>
        <taxon>Bacteria</taxon>
        <taxon>Bacillati</taxon>
        <taxon>Bacillota</taxon>
        <taxon>Bacilli</taxon>
        <taxon>Bacillales</taxon>
        <taxon>Bacillaceae</taxon>
        <taxon>Niallia</taxon>
    </lineage>
</organism>
<sequence>MDNQLNKIDAQIKKLEREKKIFEHSLSKENRKKRTRRLIQIGALSEKYFDLFENDLHYIEEIFSQFSLYVKSNKLEKHKKEKK</sequence>
<keyword evidence="1" id="KW-0175">Coiled coil</keyword>
<reference evidence="2" key="1">
    <citation type="submission" date="2018-10" db="EMBL/GenBank/DDBJ databases">
        <title>FDA dAtabase for Regulatory Grade micrObial Sequences (FDA-ARGOS): Supporting development and validation of Infectious Disease Dx tests.</title>
        <authorList>
            <person name="Minogue T."/>
            <person name="Wolcott M."/>
            <person name="Wasieloski L."/>
            <person name="Aguilar W."/>
            <person name="Moore D."/>
            <person name="Tallon L.J."/>
            <person name="Sadzewicz L."/>
            <person name="Sengamalay N."/>
            <person name="Ott S."/>
            <person name="Godinez A."/>
            <person name="Nagaraj S."/>
            <person name="Vavikolanu K."/>
            <person name="Vyas G."/>
            <person name="Nadendla S."/>
            <person name="Aluvathingal J."/>
            <person name="Sichtig H."/>
        </authorList>
    </citation>
    <scope>NUCLEOTIDE SEQUENCE</scope>
    <source>
        <strain evidence="2">FDAARGOS_343</strain>
        <plasmid evidence="2">unnamed2</plasmid>
    </source>
</reference>
<keyword evidence="2" id="KW-0614">Plasmid</keyword>
<accession>A0A553SQJ9</accession>
<comment type="caution">
    <text evidence="2">The sequence shown here is derived from an EMBL/GenBank/DDBJ whole genome shotgun (WGS) entry which is preliminary data.</text>
</comment>
<evidence type="ECO:0000256" key="1">
    <source>
        <dbReference type="SAM" id="Coils"/>
    </source>
</evidence>
<dbReference type="RefSeq" id="WP_185762837.1">
    <property type="nucleotide sequence ID" value="NZ_CM017506.1"/>
</dbReference>
<name>A0A553SQJ9_NIACI</name>
<geneLocation type="plasmid" evidence="2">
    <name>unnamed2</name>
</geneLocation>
<protein>
    <submittedName>
        <fullName evidence="2">Uncharacterized protein</fullName>
    </submittedName>
</protein>
<gene>
    <name evidence="2" type="ORF">CEQ21_07775</name>
</gene>
<dbReference type="Proteomes" id="UP000319837">
    <property type="component" value="Plasmid unnamed2"/>
</dbReference>
<evidence type="ECO:0000313" key="2">
    <source>
        <dbReference type="EMBL" id="TRZ39257.1"/>
    </source>
</evidence>
<feature type="coiled-coil region" evidence="1">
    <location>
        <begin position="5"/>
        <end position="32"/>
    </location>
</feature>
<dbReference type="AlphaFoldDB" id="A0A553SQJ9"/>